<dbReference type="InterPro" id="IPR027417">
    <property type="entry name" value="P-loop_NTPase"/>
</dbReference>
<dbReference type="Gene3D" id="3.40.50.300">
    <property type="entry name" value="P-loop containing nucleotide triphosphate hydrolases"/>
    <property type="match status" value="3"/>
</dbReference>
<keyword evidence="6 11" id="KW-0269">Exonuclease</keyword>
<keyword evidence="10 11" id="KW-0413">Isomerase</keyword>
<sequence>MNALSDAIAALARAGALREVDRAFARLLRRMGASADVQLAGALAMRAVALGHSGFALNDARALLDELGVGADADVALPDAGAWADALRASPLVGADPDASAPLVFQHGLVALRRYARYEKGLADALRARSGDAGSGIVSTGDPAENAALARLFALRPGTLDRQALAAWLVLRQRLALVTGGPGTGKTTTVARMLALLAARSDGLRIALAAPTGRAAARLAEAVADALARDVAEGRLGADIAARVPRQAQTLHRLLGWQRSGAFRHDASLPLPFDVVVVDEASMVDLPLMAKLVDAVAPAARLVLLGDPDQLPAVEAGDVLGALCAAAGDGESLPPALARAASEALQATVPETGFEPGQDHAAPLAGHRVHLVRGYRQANAAGIAALARSVQHGDADEVLERLRAGGDGVHWLDTGASGFGANVLERRLETGVLPQYRALAQAEDPQAALRLATGVRVLTALRHGPGGAHAWNAWFAQRLGGGDPWFRGRLVMVAANSYRHGLFNGDTGVCWPDADGSPVVWFEQDGRLRPWSPGQLPQHDTAFATTVHKAQGSEFDAVWLLLPRADSRVLSRELLYTGLTRARSALHIAGSADAIEAALARHAGRVSGLGWRLE</sequence>
<dbReference type="RefSeq" id="WP_143879524.1">
    <property type="nucleotide sequence ID" value="NZ_BAABLZ010000001.1"/>
</dbReference>
<dbReference type="AlphaFoldDB" id="A0A516V669"/>
<dbReference type="Proteomes" id="UP000315891">
    <property type="component" value="Chromosome"/>
</dbReference>
<feature type="domain" description="AAA+ ATPase" evidence="12">
    <location>
        <begin position="172"/>
        <end position="351"/>
    </location>
</feature>
<proteinExistence type="inferred from homology"/>
<evidence type="ECO:0000256" key="2">
    <source>
        <dbReference type="ARBA" id="ARBA00022741"/>
    </source>
</evidence>
<dbReference type="CDD" id="cd17933">
    <property type="entry name" value="DEXSc_RecD-like"/>
    <property type="match status" value="1"/>
</dbReference>
<gene>
    <name evidence="11 13" type="primary">recD</name>
    <name evidence="13" type="ORF">FNZ56_09050</name>
</gene>
<evidence type="ECO:0000256" key="11">
    <source>
        <dbReference type="HAMAP-Rule" id="MF_01487"/>
    </source>
</evidence>
<keyword evidence="14" id="KW-1185">Reference proteome</keyword>
<dbReference type="EC" id="5.6.2.3" evidence="11"/>
<comment type="catalytic activity">
    <reaction evidence="11">
        <text>ATP + H2O = ADP + phosphate + H(+)</text>
        <dbReference type="Rhea" id="RHEA:13065"/>
        <dbReference type="ChEBI" id="CHEBI:15377"/>
        <dbReference type="ChEBI" id="CHEBI:15378"/>
        <dbReference type="ChEBI" id="CHEBI:30616"/>
        <dbReference type="ChEBI" id="CHEBI:43474"/>
        <dbReference type="ChEBI" id="CHEBI:456216"/>
        <dbReference type="EC" id="5.6.2.3"/>
    </reaction>
</comment>
<keyword evidence="4 11" id="KW-0378">Hydrolase</keyword>
<keyword evidence="8 11" id="KW-0238">DNA-binding</keyword>
<dbReference type="SUPFAM" id="SSF52540">
    <property type="entry name" value="P-loop containing nucleoside triphosphate hydrolases"/>
    <property type="match status" value="1"/>
</dbReference>
<dbReference type="Gene3D" id="1.10.10.1020">
    <property type="entry name" value="RecBCD complex, subunit RecD, N-terminal domain"/>
    <property type="match status" value="1"/>
</dbReference>
<evidence type="ECO:0000256" key="9">
    <source>
        <dbReference type="ARBA" id="ARBA00023204"/>
    </source>
</evidence>
<evidence type="ECO:0000256" key="7">
    <source>
        <dbReference type="ARBA" id="ARBA00022840"/>
    </source>
</evidence>
<comment type="subunit">
    <text evidence="11">Heterotrimer of RecB, RecC and RecD. All subunits contribute to DNA-binding.</text>
</comment>
<evidence type="ECO:0000256" key="8">
    <source>
        <dbReference type="ARBA" id="ARBA00023125"/>
    </source>
</evidence>
<dbReference type="GO" id="GO:0008854">
    <property type="term" value="F:exodeoxyribonuclease V activity"/>
    <property type="evidence" value="ECO:0007669"/>
    <property type="project" value="InterPro"/>
</dbReference>
<evidence type="ECO:0000256" key="1">
    <source>
        <dbReference type="ARBA" id="ARBA00022722"/>
    </source>
</evidence>
<dbReference type="SMART" id="SM00382">
    <property type="entry name" value="AAA"/>
    <property type="match status" value="1"/>
</dbReference>
<evidence type="ECO:0000313" key="13">
    <source>
        <dbReference type="EMBL" id="QDQ74013.1"/>
    </source>
</evidence>
<dbReference type="GO" id="GO:0009338">
    <property type="term" value="C:exodeoxyribonuclease V complex"/>
    <property type="evidence" value="ECO:0007669"/>
    <property type="project" value="InterPro"/>
</dbReference>
<dbReference type="InterPro" id="IPR027785">
    <property type="entry name" value="UvrD-like_helicase_C"/>
</dbReference>
<reference evidence="13 14" key="1">
    <citation type="submission" date="2019-07" db="EMBL/GenBank/DDBJ databases">
        <title>Lysobacter weifangensis sp. nov., isolated from bensulfuron-methyl contaminated farmland soil.</title>
        <authorList>
            <person name="Zhao H."/>
        </authorList>
    </citation>
    <scope>NUCLEOTIDE SEQUENCE [LARGE SCALE GENOMIC DNA]</scope>
    <source>
        <strain evidence="13 14">CC-Bw-6</strain>
    </source>
</reference>
<comment type="similarity">
    <text evidence="11">Belongs to the RecD family.</text>
</comment>
<keyword evidence="1 11" id="KW-0540">Nuclease</keyword>
<keyword evidence="2 11" id="KW-0547">Nucleotide-binding</keyword>
<evidence type="ECO:0000313" key="14">
    <source>
        <dbReference type="Proteomes" id="UP000315891"/>
    </source>
</evidence>
<evidence type="ECO:0000256" key="10">
    <source>
        <dbReference type="ARBA" id="ARBA00023235"/>
    </source>
</evidence>
<comment type="miscellaneous">
    <text evidence="11">In the RecBCD complex, RecB has a slow 3'-5' helicase, an exonuclease activity and loads RecA onto ssDNA, RecD has a fast 5'-3' helicase activity, while RecC stimulates the ATPase and processivity of the RecB helicase and contributes to recognition of the Chi site.</text>
</comment>
<evidence type="ECO:0000256" key="4">
    <source>
        <dbReference type="ARBA" id="ARBA00022801"/>
    </source>
</evidence>
<dbReference type="Pfam" id="PF13245">
    <property type="entry name" value="AAA_19"/>
    <property type="match status" value="1"/>
</dbReference>
<feature type="binding site" evidence="11">
    <location>
        <begin position="180"/>
        <end position="187"/>
    </location>
    <ligand>
        <name>ATP</name>
        <dbReference type="ChEBI" id="CHEBI:30616"/>
    </ligand>
</feature>
<name>A0A516V669_9GAMM</name>
<evidence type="ECO:0000256" key="6">
    <source>
        <dbReference type="ARBA" id="ARBA00022839"/>
    </source>
</evidence>
<evidence type="ECO:0000259" key="12">
    <source>
        <dbReference type="SMART" id="SM00382"/>
    </source>
</evidence>
<dbReference type="EMBL" id="CP041742">
    <property type="protein sequence ID" value="QDQ74013.1"/>
    <property type="molecule type" value="Genomic_DNA"/>
</dbReference>
<dbReference type="Pfam" id="PF21185">
    <property type="entry name" value="RecD_N"/>
    <property type="match status" value="1"/>
</dbReference>
<dbReference type="GO" id="GO:0000724">
    <property type="term" value="P:double-strand break repair via homologous recombination"/>
    <property type="evidence" value="ECO:0007669"/>
    <property type="project" value="UniProtKB-UniRule"/>
</dbReference>
<dbReference type="GO" id="GO:0016887">
    <property type="term" value="F:ATP hydrolysis activity"/>
    <property type="evidence" value="ECO:0007669"/>
    <property type="project" value="RHEA"/>
</dbReference>
<keyword evidence="5 11" id="KW-0347">Helicase</keyword>
<dbReference type="InterPro" id="IPR003593">
    <property type="entry name" value="AAA+_ATPase"/>
</dbReference>
<evidence type="ECO:0000256" key="3">
    <source>
        <dbReference type="ARBA" id="ARBA00022763"/>
    </source>
</evidence>
<dbReference type="GO" id="GO:0003677">
    <property type="term" value="F:DNA binding"/>
    <property type="evidence" value="ECO:0007669"/>
    <property type="project" value="UniProtKB-UniRule"/>
</dbReference>
<dbReference type="NCBIfam" id="TIGR01447">
    <property type="entry name" value="recD"/>
    <property type="match status" value="1"/>
</dbReference>
<organism evidence="13 14">
    <name type="scientific">Pseudoluteimonas lycopersici</name>
    <dbReference type="NCBI Taxonomy" id="1324796"/>
    <lineage>
        <taxon>Bacteria</taxon>
        <taxon>Pseudomonadati</taxon>
        <taxon>Pseudomonadota</taxon>
        <taxon>Gammaproteobacteria</taxon>
        <taxon>Lysobacterales</taxon>
        <taxon>Lysobacteraceae</taxon>
        <taxon>Pseudoluteimonas</taxon>
    </lineage>
</organism>
<dbReference type="GO" id="GO:0005524">
    <property type="term" value="F:ATP binding"/>
    <property type="evidence" value="ECO:0007669"/>
    <property type="project" value="UniProtKB-UniRule"/>
</dbReference>
<accession>A0A516V669</accession>
<dbReference type="Pfam" id="PF13538">
    <property type="entry name" value="UvrD_C_2"/>
    <property type="match status" value="1"/>
</dbReference>
<dbReference type="InterPro" id="IPR006344">
    <property type="entry name" value="RecD"/>
</dbReference>
<keyword evidence="9 11" id="KW-0234">DNA repair</keyword>
<dbReference type="InterPro" id="IPR049550">
    <property type="entry name" value="RecD_N"/>
</dbReference>
<dbReference type="InterPro" id="IPR041851">
    <property type="entry name" value="RecD_N_sf"/>
</dbReference>
<dbReference type="CDD" id="cd18809">
    <property type="entry name" value="SF1_C_RecD"/>
    <property type="match status" value="1"/>
</dbReference>
<dbReference type="PANTHER" id="PTHR43788:SF6">
    <property type="entry name" value="DNA HELICASE B"/>
    <property type="match status" value="1"/>
</dbReference>
<dbReference type="GO" id="GO:0017116">
    <property type="term" value="F:single-stranded DNA helicase activity"/>
    <property type="evidence" value="ECO:0007669"/>
    <property type="project" value="TreeGrafter"/>
</dbReference>
<protein>
    <recommendedName>
        <fullName evidence="11">RecBCD enzyme subunit RecD</fullName>
        <ecNumber evidence="11">5.6.2.3</ecNumber>
    </recommendedName>
    <alternativeName>
        <fullName evidence="11">DNA 5'-3' helicase subunit RecD</fullName>
    </alternativeName>
    <alternativeName>
        <fullName evidence="11">Exonuclease V subunit RecD</fullName>
        <shortName evidence="11">ExoV subunit RecD</shortName>
    </alternativeName>
    <alternativeName>
        <fullName evidence="11">Helicase/nuclease RecBCD subunit RecD</fullName>
    </alternativeName>
</protein>
<dbReference type="HAMAP" id="MF_01487">
    <property type="entry name" value="RecD"/>
    <property type="match status" value="1"/>
</dbReference>
<keyword evidence="3 11" id="KW-0227">DNA damage</keyword>
<dbReference type="OrthoDB" id="9803432at2"/>
<dbReference type="GO" id="GO:0043139">
    <property type="term" value="F:5'-3' DNA helicase activity"/>
    <property type="evidence" value="ECO:0007669"/>
    <property type="project" value="UniProtKB-UniRule"/>
</dbReference>
<evidence type="ECO:0000256" key="5">
    <source>
        <dbReference type="ARBA" id="ARBA00022806"/>
    </source>
</evidence>
<comment type="function">
    <text evidence="11">A helicase/nuclease that prepares dsDNA breaks (DSB) for recombinational DNA repair. Binds to DSBs and unwinds DNA via a highly rapid and processive ATP-dependent bidirectional helicase activity. Unwinds dsDNA until it encounters a Chi (crossover hotspot instigator) sequence from the 3' direction. Cuts ssDNA a few nucleotides 3' to the Chi site. The properties and activities of the enzyme are changed at Chi. The Chi-altered holoenzyme produces a long 3'-ssDNA overhang and facilitates RecA-binding to the ssDNA for homologous DNA recombination and repair. Holoenzyme degrades any linearized DNA that is unable to undergo homologous recombination. In the holoenzyme this subunit has ssDNA-dependent ATPase and 5'-3' helicase activity. When added to pre-assembled RecBC greatly stimulates nuclease activity and augments holoenzyme processivity. Negatively regulates the RecA-loading ability of RecBCD.</text>
</comment>
<dbReference type="InterPro" id="IPR050534">
    <property type="entry name" value="Coronavir_polyprotein_1ab"/>
</dbReference>
<keyword evidence="7 11" id="KW-0067">ATP-binding</keyword>
<dbReference type="PANTHER" id="PTHR43788">
    <property type="entry name" value="DNA2/NAM7 HELICASE FAMILY MEMBER"/>
    <property type="match status" value="1"/>
</dbReference>